<dbReference type="RefSeq" id="WP_377794932.1">
    <property type="nucleotide sequence ID" value="NZ_JBHSLW010000001.1"/>
</dbReference>
<comment type="caution">
    <text evidence="1">The sequence shown here is derived from an EMBL/GenBank/DDBJ whole genome shotgun (WGS) entry which is preliminary data.</text>
</comment>
<dbReference type="EMBL" id="JBHSLW010000001">
    <property type="protein sequence ID" value="MFC5417974.1"/>
    <property type="molecule type" value="Genomic_DNA"/>
</dbReference>
<sequence>MNDQQHLNRLVEMANANRDQILRSKSHSAALAKIIGGSDIVWGIWQDESCPNGVDSMIIKGRGRLMLIGQSARGMAVKMTAVACREFAEAEAMRQVFGDGRAEHE</sequence>
<proteinExistence type="predicted"/>
<evidence type="ECO:0000313" key="1">
    <source>
        <dbReference type="EMBL" id="MFC5417974.1"/>
    </source>
</evidence>
<dbReference type="Proteomes" id="UP001596053">
    <property type="component" value="Unassembled WGS sequence"/>
</dbReference>
<accession>A0ABW0IIG7</accession>
<organism evidence="1 2">
    <name type="scientific">Bosea eneae</name>
    <dbReference type="NCBI Taxonomy" id="151454"/>
    <lineage>
        <taxon>Bacteria</taxon>
        <taxon>Pseudomonadati</taxon>
        <taxon>Pseudomonadota</taxon>
        <taxon>Alphaproteobacteria</taxon>
        <taxon>Hyphomicrobiales</taxon>
        <taxon>Boseaceae</taxon>
        <taxon>Bosea</taxon>
    </lineage>
</organism>
<protein>
    <submittedName>
        <fullName evidence="1">Uncharacterized protein</fullName>
    </submittedName>
</protein>
<reference evidence="2" key="1">
    <citation type="journal article" date="2019" name="Int. J. Syst. Evol. Microbiol.">
        <title>The Global Catalogue of Microorganisms (GCM) 10K type strain sequencing project: providing services to taxonomists for standard genome sequencing and annotation.</title>
        <authorList>
            <consortium name="The Broad Institute Genomics Platform"/>
            <consortium name="The Broad Institute Genome Sequencing Center for Infectious Disease"/>
            <person name="Wu L."/>
            <person name="Ma J."/>
        </authorList>
    </citation>
    <scope>NUCLEOTIDE SEQUENCE [LARGE SCALE GENOMIC DNA]</scope>
    <source>
        <strain evidence="2">NCAIM B.01391</strain>
    </source>
</reference>
<evidence type="ECO:0000313" key="2">
    <source>
        <dbReference type="Proteomes" id="UP001596053"/>
    </source>
</evidence>
<gene>
    <name evidence="1" type="ORF">ACFPOB_00160</name>
</gene>
<keyword evidence="2" id="KW-1185">Reference proteome</keyword>
<name>A0ABW0IIG7_9HYPH</name>